<dbReference type="eggNOG" id="COG2114">
    <property type="taxonomic scope" value="Bacteria"/>
</dbReference>
<dbReference type="STRING" id="195105.CN97_03580"/>
<dbReference type="AlphaFoldDB" id="A0A086XW78"/>
<proteinExistence type="predicted"/>
<dbReference type="RefSeq" id="WP_035714184.1">
    <property type="nucleotide sequence ID" value="NZ_CAMIFG010000011.1"/>
</dbReference>
<keyword evidence="2" id="KW-1185">Reference proteome</keyword>
<reference evidence="1 2" key="1">
    <citation type="submission" date="2014-03" db="EMBL/GenBank/DDBJ databases">
        <title>Genome of Haematobacter massiliensis CCUG 47968.</title>
        <authorList>
            <person name="Wang D."/>
            <person name="Wang G."/>
        </authorList>
    </citation>
    <scope>NUCLEOTIDE SEQUENCE [LARGE SCALE GENOMIC DNA]</scope>
    <source>
        <strain evidence="1 2">CCUG 47968</strain>
    </source>
</reference>
<organism evidence="1 2">
    <name type="scientific">Haematobacter massiliensis</name>
    <dbReference type="NCBI Taxonomy" id="195105"/>
    <lineage>
        <taxon>Bacteria</taxon>
        <taxon>Pseudomonadati</taxon>
        <taxon>Pseudomonadota</taxon>
        <taxon>Alphaproteobacteria</taxon>
        <taxon>Rhodobacterales</taxon>
        <taxon>Paracoccaceae</taxon>
        <taxon>Haematobacter</taxon>
    </lineage>
</organism>
<gene>
    <name evidence="1" type="ORF">CN97_03580</name>
</gene>
<accession>A0A086XW78</accession>
<comment type="caution">
    <text evidence="1">The sequence shown here is derived from an EMBL/GenBank/DDBJ whole genome shotgun (WGS) entry which is preliminary data.</text>
</comment>
<dbReference type="Proteomes" id="UP000028826">
    <property type="component" value="Unassembled WGS sequence"/>
</dbReference>
<evidence type="ECO:0000313" key="1">
    <source>
        <dbReference type="EMBL" id="KFI26278.1"/>
    </source>
</evidence>
<name>A0A086XW78_9RHOB</name>
<dbReference type="EMBL" id="JGYG01000018">
    <property type="protein sequence ID" value="KFI26278.1"/>
    <property type="molecule type" value="Genomic_DNA"/>
</dbReference>
<dbReference type="OrthoDB" id="7210707at2"/>
<sequence length="205" mass="21378">MSDGLPGHLAVLTGDIVASSALSTKDLDDLFRALGEAADALATLQDIAPRLTRFRGDGWQMVAAPRLAFRAALVARAAVRAVAKGRDTRLALAIGEVDRLGAQGLADAAGAAFLASGRLLDRLPAKRRMAAEGQLAIPLALSDGIVAGWTARQAEIALHLLSRPGRTRAAVADALGIAPQIVQRQADAARLWSIDAALELIETPK</sequence>
<evidence type="ECO:0000313" key="2">
    <source>
        <dbReference type="Proteomes" id="UP000028826"/>
    </source>
</evidence>
<protein>
    <submittedName>
        <fullName evidence="1">Uncharacterized protein</fullName>
    </submittedName>
</protein>